<evidence type="ECO:0000259" key="2">
    <source>
        <dbReference type="Pfam" id="PF12773"/>
    </source>
</evidence>
<protein>
    <submittedName>
        <fullName evidence="3">Zinc ribbon domain-containing protein</fullName>
    </submittedName>
</protein>
<accession>A0A934HY64</accession>
<proteinExistence type="predicted"/>
<keyword evidence="4" id="KW-1185">Reference proteome</keyword>
<dbReference type="EMBL" id="JAEEGB010000013">
    <property type="protein sequence ID" value="MBI6873414.1"/>
    <property type="molecule type" value="Genomic_DNA"/>
</dbReference>
<evidence type="ECO:0000313" key="4">
    <source>
        <dbReference type="Proteomes" id="UP000622687"/>
    </source>
</evidence>
<feature type="domain" description="IrrE N-terminal-like" evidence="1">
    <location>
        <begin position="95"/>
        <end position="156"/>
    </location>
</feature>
<dbReference type="Pfam" id="PF06114">
    <property type="entry name" value="Peptidase_M78"/>
    <property type="match status" value="1"/>
</dbReference>
<sequence>MAAKSIPNKPRYDYVKRTARKILLSNNINSLPTDIDLIFKANNIILFSESEAEQIAMSDLPYEFKNNKDIQAITQKRIIQGKSIYISIVKDRNRVPGNVRFSKAHELGHIFLKHFEEFDLPSSLNISNSHEYWVLEREAEMFAAELLAPTAILRACNCFDKESIKSLCNLSEEASEYVISDIRRDYHLMEREKAALECQFDDFIRNKKYLLLTSPAFCGNCGAPLKPADRYCIMCGFKTTNNVNIDKVFLYPSTIQLKSTGRVYYCLRCGEIDLPLSSKICNVCSAPLYNLCTSCNSKLSGNDRFCGSCGGVSSFFQSRLLESWAEVQNSLNSVHKNQILNYRKINFWDYIIEKLLDKNKLDVHRALFGSCGYDDCGKLIIAFESESNNLIDKDVILAEINAICLPYFDTTYDDIDIIHT</sequence>
<dbReference type="InterPro" id="IPR010359">
    <property type="entry name" value="IrrE_HExxH"/>
</dbReference>
<feature type="domain" description="DZANK-type" evidence="2">
    <location>
        <begin position="266"/>
        <end position="310"/>
    </location>
</feature>
<dbReference type="AlphaFoldDB" id="A0A934HY64"/>
<evidence type="ECO:0000259" key="1">
    <source>
        <dbReference type="Pfam" id="PF06114"/>
    </source>
</evidence>
<dbReference type="Gene3D" id="1.10.10.2910">
    <property type="match status" value="1"/>
</dbReference>
<dbReference type="InterPro" id="IPR025874">
    <property type="entry name" value="DZR"/>
</dbReference>
<dbReference type="RefSeq" id="WP_211142834.1">
    <property type="nucleotide sequence ID" value="NZ_JAEEGB010000013.1"/>
</dbReference>
<organism evidence="3 4">
    <name type="scientific">Clostridium aciditolerans</name>
    <dbReference type="NCBI Taxonomy" id="339861"/>
    <lineage>
        <taxon>Bacteria</taxon>
        <taxon>Bacillati</taxon>
        <taxon>Bacillota</taxon>
        <taxon>Clostridia</taxon>
        <taxon>Eubacteriales</taxon>
        <taxon>Clostridiaceae</taxon>
        <taxon>Clostridium</taxon>
    </lineage>
</organism>
<comment type="caution">
    <text evidence="3">The sequence shown here is derived from an EMBL/GenBank/DDBJ whole genome shotgun (WGS) entry which is preliminary data.</text>
</comment>
<gene>
    <name evidence="3" type="ORF">I6U51_11950</name>
</gene>
<evidence type="ECO:0000313" key="3">
    <source>
        <dbReference type="EMBL" id="MBI6873414.1"/>
    </source>
</evidence>
<dbReference type="Pfam" id="PF12773">
    <property type="entry name" value="DZR"/>
    <property type="match status" value="1"/>
</dbReference>
<name>A0A934HY64_9CLOT</name>
<dbReference type="Proteomes" id="UP000622687">
    <property type="component" value="Unassembled WGS sequence"/>
</dbReference>
<reference evidence="3" key="1">
    <citation type="submission" date="2020-12" db="EMBL/GenBank/DDBJ databases">
        <title>Clostridium thailandense sp. nov., a novel acetogenic bacterium isolated from peat land soil in Thailand.</title>
        <authorList>
            <person name="Chaikitkaew S."/>
            <person name="Birkeland N.K."/>
        </authorList>
    </citation>
    <scope>NUCLEOTIDE SEQUENCE</scope>
    <source>
        <strain evidence="3">DSM 17425</strain>
    </source>
</reference>